<protein>
    <submittedName>
        <fullName evidence="1">Uncharacterized protein</fullName>
    </submittedName>
</protein>
<name>A0A8E2K014_9PEZI</name>
<dbReference type="OrthoDB" id="5404599at2759"/>
<gene>
    <name evidence="1" type="ORF">AOQ84DRAFT_384138</name>
</gene>
<evidence type="ECO:0000313" key="2">
    <source>
        <dbReference type="Proteomes" id="UP000250140"/>
    </source>
</evidence>
<dbReference type="Proteomes" id="UP000250140">
    <property type="component" value="Unassembled WGS sequence"/>
</dbReference>
<dbReference type="AlphaFoldDB" id="A0A8E2K014"/>
<evidence type="ECO:0000313" key="1">
    <source>
        <dbReference type="EMBL" id="OCL15274.1"/>
    </source>
</evidence>
<organism evidence="1 2">
    <name type="scientific">Glonium stellatum</name>
    <dbReference type="NCBI Taxonomy" id="574774"/>
    <lineage>
        <taxon>Eukaryota</taxon>
        <taxon>Fungi</taxon>
        <taxon>Dikarya</taxon>
        <taxon>Ascomycota</taxon>
        <taxon>Pezizomycotina</taxon>
        <taxon>Dothideomycetes</taxon>
        <taxon>Pleosporomycetidae</taxon>
        <taxon>Gloniales</taxon>
        <taxon>Gloniaceae</taxon>
        <taxon>Glonium</taxon>
    </lineage>
</organism>
<reference evidence="1 2" key="1">
    <citation type="journal article" date="2016" name="Nat. Commun.">
        <title>Ectomycorrhizal ecology is imprinted in the genome of the dominant symbiotic fungus Cenococcum geophilum.</title>
        <authorList>
            <consortium name="DOE Joint Genome Institute"/>
            <person name="Peter M."/>
            <person name="Kohler A."/>
            <person name="Ohm R.A."/>
            <person name="Kuo A."/>
            <person name="Krutzmann J."/>
            <person name="Morin E."/>
            <person name="Arend M."/>
            <person name="Barry K.W."/>
            <person name="Binder M."/>
            <person name="Choi C."/>
            <person name="Clum A."/>
            <person name="Copeland A."/>
            <person name="Grisel N."/>
            <person name="Haridas S."/>
            <person name="Kipfer T."/>
            <person name="LaButti K."/>
            <person name="Lindquist E."/>
            <person name="Lipzen A."/>
            <person name="Maire R."/>
            <person name="Meier B."/>
            <person name="Mihaltcheva S."/>
            <person name="Molinier V."/>
            <person name="Murat C."/>
            <person name="Poggeler S."/>
            <person name="Quandt C.A."/>
            <person name="Sperisen C."/>
            <person name="Tritt A."/>
            <person name="Tisserant E."/>
            <person name="Crous P.W."/>
            <person name="Henrissat B."/>
            <person name="Nehls U."/>
            <person name="Egli S."/>
            <person name="Spatafora J.W."/>
            <person name="Grigoriev I.V."/>
            <person name="Martin F.M."/>
        </authorList>
    </citation>
    <scope>NUCLEOTIDE SEQUENCE [LARGE SCALE GENOMIC DNA]</scope>
    <source>
        <strain evidence="1 2">CBS 207.34</strain>
    </source>
</reference>
<dbReference type="EMBL" id="KV748466">
    <property type="protein sequence ID" value="OCL15274.1"/>
    <property type="molecule type" value="Genomic_DNA"/>
</dbReference>
<proteinExistence type="predicted"/>
<accession>A0A8E2K014</accession>
<keyword evidence="2" id="KW-1185">Reference proteome</keyword>
<sequence>MPSTPTGTTYSFGESLGKPCSTPGLIWMSTGVEDEPQTGQISLIDFELAGFFPKAWIRTKLKASWAFDLNESTNLDPKLYRHQMEKMLEP</sequence>